<proteinExistence type="predicted"/>
<organism evidence="2 3">
    <name type="scientific">Coprinellus micaceus</name>
    <name type="common">Glistening ink-cap mushroom</name>
    <name type="synonym">Coprinus micaceus</name>
    <dbReference type="NCBI Taxonomy" id="71717"/>
    <lineage>
        <taxon>Eukaryota</taxon>
        <taxon>Fungi</taxon>
        <taxon>Dikarya</taxon>
        <taxon>Basidiomycota</taxon>
        <taxon>Agaricomycotina</taxon>
        <taxon>Agaricomycetes</taxon>
        <taxon>Agaricomycetidae</taxon>
        <taxon>Agaricales</taxon>
        <taxon>Agaricineae</taxon>
        <taxon>Psathyrellaceae</taxon>
        <taxon>Coprinellus</taxon>
    </lineage>
</organism>
<reference evidence="2 3" key="1">
    <citation type="journal article" date="2019" name="Nat. Ecol. Evol.">
        <title>Megaphylogeny resolves global patterns of mushroom evolution.</title>
        <authorList>
            <person name="Varga T."/>
            <person name="Krizsan K."/>
            <person name="Foldi C."/>
            <person name="Dima B."/>
            <person name="Sanchez-Garcia M."/>
            <person name="Sanchez-Ramirez S."/>
            <person name="Szollosi G.J."/>
            <person name="Szarkandi J.G."/>
            <person name="Papp V."/>
            <person name="Albert L."/>
            <person name="Andreopoulos W."/>
            <person name="Angelini C."/>
            <person name="Antonin V."/>
            <person name="Barry K.W."/>
            <person name="Bougher N.L."/>
            <person name="Buchanan P."/>
            <person name="Buyck B."/>
            <person name="Bense V."/>
            <person name="Catcheside P."/>
            <person name="Chovatia M."/>
            <person name="Cooper J."/>
            <person name="Damon W."/>
            <person name="Desjardin D."/>
            <person name="Finy P."/>
            <person name="Geml J."/>
            <person name="Haridas S."/>
            <person name="Hughes K."/>
            <person name="Justo A."/>
            <person name="Karasinski D."/>
            <person name="Kautmanova I."/>
            <person name="Kiss B."/>
            <person name="Kocsube S."/>
            <person name="Kotiranta H."/>
            <person name="LaButti K.M."/>
            <person name="Lechner B.E."/>
            <person name="Liimatainen K."/>
            <person name="Lipzen A."/>
            <person name="Lukacs Z."/>
            <person name="Mihaltcheva S."/>
            <person name="Morgado L.N."/>
            <person name="Niskanen T."/>
            <person name="Noordeloos M.E."/>
            <person name="Ohm R.A."/>
            <person name="Ortiz-Santana B."/>
            <person name="Ovrebo C."/>
            <person name="Racz N."/>
            <person name="Riley R."/>
            <person name="Savchenko A."/>
            <person name="Shiryaev A."/>
            <person name="Soop K."/>
            <person name="Spirin V."/>
            <person name="Szebenyi C."/>
            <person name="Tomsovsky M."/>
            <person name="Tulloss R.E."/>
            <person name="Uehling J."/>
            <person name="Grigoriev I.V."/>
            <person name="Vagvolgyi C."/>
            <person name="Papp T."/>
            <person name="Martin F.M."/>
            <person name="Miettinen O."/>
            <person name="Hibbett D.S."/>
            <person name="Nagy L.G."/>
        </authorList>
    </citation>
    <scope>NUCLEOTIDE SEQUENCE [LARGE SCALE GENOMIC DNA]</scope>
    <source>
        <strain evidence="2 3">FP101781</strain>
    </source>
</reference>
<evidence type="ECO:0000313" key="3">
    <source>
        <dbReference type="Proteomes" id="UP000298030"/>
    </source>
</evidence>
<dbReference type="AlphaFoldDB" id="A0A4Y7SSB3"/>
<dbReference type="Proteomes" id="UP000298030">
    <property type="component" value="Unassembled WGS sequence"/>
</dbReference>
<feature type="region of interest" description="Disordered" evidence="1">
    <location>
        <begin position="157"/>
        <end position="187"/>
    </location>
</feature>
<comment type="caution">
    <text evidence="2">The sequence shown here is derived from an EMBL/GenBank/DDBJ whole genome shotgun (WGS) entry which is preliminary data.</text>
</comment>
<keyword evidence="3" id="KW-1185">Reference proteome</keyword>
<evidence type="ECO:0000256" key="1">
    <source>
        <dbReference type="SAM" id="MobiDB-lite"/>
    </source>
</evidence>
<gene>
    <name evidence="2" type="ORF">FA13DRAFT_1714415</name>
</gene>
<feature type="compositionally biased region" description="Pro residues" evidence="1">
    <location>
        <begin position="161"/>
        <end position="174"/>
    </location>
</feature>
<feature type="compositionally biased region" description="Polar residues" evidence="1">
    <location>
        <begin position="7"/>
        <end position="18"/>
    </location>
</feature>
<name>A0A4Y7SSB3_COPMI</name>
<evidence type="ECO:0000313" key="2">
    <source>
        <dbReference type="EMBL" id="TEB24760.1"/>
    </source>
</evidence>
<dbReference type="EMBL" id="QPFP01000063">
    <property type="protein sequence ID" value="TEB24760.1"/>
    <property type="molecule type" value="Genomic_DNA"/>
</dbReference>
<protein>
    <submittedName>
        <fullName evidence="2">Uncharacterized protein</fullName>
    </submittedName>
</protein>
<accession>A0A4Y7SSB3</accession>
<feature type="region of interest" description="Disordered" evidence="1">
    <location>
        <begin position="75"/>
        <end position="101"/>
    </location>
</feature>
<feature type="region of interest" description="Disordered" evidence="1">
    <location>
        <begin position="1"/>
        <end position="21"/>
    </location>
</feature>
<sequence length="294" mass="32360">MLRRNPLQRNPLQRNPTLEVSMPMSSMEDLTMGTHSKKWQRHSASLEQSIPSPSDIEFGQVEVSHLQDTPVWHLSHGADQRKARTPTVGRPSGRVSRVPPPRRTELQAPIDLSPSVVHDSITEGPTGIGSNESTGTSVGHSDLARRTFVTRHEVLTTNLPPAIPPPAPSAPPTPSLFTPDDRRDTGLVSSRDGVAEAVTTMHHPLILKAFDARTDGPPPPMKHWKVTTSQRGNSVLYELETETSLLYPPSDIQAKKGDLFLNKVKTGASVELRVWLMDSAWRPVPRGHLSLNAR</sequence>
<feature type="compositionally biased region" description="Low complexity" evidence="1">
    <location>
        <begin position="88"/>
        <end position="97"/>
    </location>
</feature>